<comment type="caution">
    <text evidence="1">The sequence shown here is derived from an EMBL/GenBank/DDBJ whole genome shotgun (WGS) entry which is preliminary data.</text>
</comment>
<dbReference type="Proteomes" id="UP000294723">
    <property type="component" value="Unassembled WGS sequence"/>
</dbReference>
<sequence length="102" mass="11214">MNRSVELAEAGGDRRLGAYALVRRAVVDLYRHDARQTIDVARLARQNALTDHIRGWAALHEAQGHALAGDPDASMRALDLAREHLDAARPESGPPRPGEFVR</sequence>
<evidence type="ECO:0000313" key="1">
    <source>
        <dbReference type="EMBL" id="TDD83878.1"/>
    </source>
</evidence>
<dbReference type="RefSeq" id="WP_132685493.1">
    <property type="nucleotide sequence ID" value="NZ_SMLA01000049.1"/>
</dbReference>
<dbReference type="EMBL" id="SMLA01000049">
    <property type="protein sequence ID" value="TDD83878.1"/>
    <property type="molecule type" value="Genomic_DNA"/>
</dbReference>
<keyword evidence="2" id="KW-1185">Reference proteome</keyword>
<proteinExistence type="predicted"/>
<gene>
    <name evidence="1" type="ORF">E1202_24540</name>
</gene>
<dbReference type="AlphaFoldDB" id="A0A4R5BBP8"/>
<name>A0A4R5BBP8_9PSEU</name>
<protein>
    <submittedName>
        <fullName evidence="1">Uncharacterized protein</fullName>
    </submittedName>
</protein>
<reference evidence="1 2" key="1">
    <citation type="submission" date="2019-03" db="EMBL/GenBank/DDBJ databases">
        <title>Draft genome sequences of novel Actinobacteria.</title>
        <authorList>
            <person name="Sahin N."/>
            <person name="Ay H."/>
            <person name="Saygin H."/>
        </authorList>
    </citation>
    <scope>NUCLEOTIDE SEQUENCE [LARGE SCALE GENOMIC DNA]</scope>
    <source>
        <strain evidence="1 2">5K548</strain>
    </source>
</reference>
<organism evidence="1 2">
    <name type="scientific">Saccharopolyspora karakumensis</name>
    <dbReference type="NCBI Taxonomy" id="2530386"/>
    <lineage>
        <taxon>Bacteria</taxon>
        <taxon>Bacillati</taxon>
        <taxon>Actinomycetota</taxon>
        <taxon>Actinomycetes</taxon>
        <taxon>Pseudonocardiales</taxon>
        <taxon>Pseudonocardiaceae</taxon>
        <taxon>Saccharopolyspora</taxon>
    </lineage>
</organism>
<accession>A0A4R5BBP8</accession>
<evidence type="ECO:0000313" key="2">
    <source>
        <dbReference type="Proteomes" id="UP000294723"/>
    </source>
</evidence>